<gene>
    <name evidence="3" type="ordered locus">Deima_0160</name>
</gene>
<dbReference type="InterPro" id="IPR051801">
    <property type="entry name" value="GH28_Enzymes"/>
</dbReference>
<dbReference type="InterPro" id="IPR024535">
    <property type="entry name" value="RHGA/B-epi-like_pectate_lyase"/>
</dbReference>
<reference evidence="4" key="2">
    <citation type="submission" date="2011-01" db="EMBL/GenBank/DDBJ databases">
        <title>The complete genome of Deinococcus maricopensis DSM 21211.</title>
        <authorList>
            <consortium name="US DOE Joint Genome Institute (JGI-PGF)"/>
            <person name="Lucas S."/>
            <person name="Copeland A."/>
            <person name="Lapidus A."/>
            <person name="Goodwin L."/>
            <person name="Pitluck S."/>
            <person name="Kyrpides N."/>
            <person name="Mavromatis K."/>
            <person name="Pagani I."/>
            <person name="Ivanova N."/>
            <person name="Ovchinnikova G."/>
            <person name="Zeytun A."/>
            <person name="Detter J.C."/>
            <person name="Han C."/>
            <person name="Land M."/>
            <person name="Hauser L."/>
            <person name="Markowitz V."/>
            <person name="Cheng J.-F."/>
            <person name="Hugenholtz P."/>
            <person name="Woyke T."/>
            <person name="Wu D."/>
            <person name="Pukall R."/>
            <person name="Gehrich-Schroeter G."/>
            <person name="Brambilla E."/>
            <person name="Klenk H.-P."/>
            <person name="Eisen J.A."/>
        </authorList>
    </citation>
    <scope>NUCLEOTIDE SEQUENCE [LARGE SCALE GENOMIC DNA]</scope>
    <source>
        <strain evidence="4">DSM 21211 / LMG 22137 / NRRL B-23946 / LB-34</strain>
    </source>
</reference>
<evidence type="ECO:0000259" key="2">
    <source>
        <dbReference type="Pfam" id="PF12708"/>
    </source>
</evidence>
<evidence type="ECO:0000313" key="3">
    <source>
        <dbReference type="EMBL" id="ADV65824.1"/>
    </source>
</evidence>
<dbReference type="InterPro" id="IPR012334">
    <property type="entry name" value="Pectin_lyas_fold"/>
</dbReference>
<protein>
    <recommendedName>
        <fullName evidence="5">Pectate lyase superfamily protein domain-containing protein</fullName>
    </recommendedName>
</protein>
<feature type="domain" description="Rhamnogalacturonase A/B/Epimerase-like pectate lyase" evidence="2">
    <location>
        <begin position="59"/>
        <end position="285"/>
    </location>
</feature>
<dbReference type="RefSeq" id="WP_013555329.1">
    <property type="nucleotide sequence ID" value="NC_014958.1"/>
</dbReference>
<feature type="domain" description="Periplasmic copper-binding protein NosD beta helix" evidence="1">
    <location>
        <begin position="369"/>
        <end position="472"/>
    </location>
</feature>
<organism evidence="3 4">
    <name type="scientific">Deinococcus maricopensis (strain DSM 21211 / LMG 22137 / NRRL B-23946 / LB-34)</name>
    <dbReference type="NCBI Taxonomy" id="709986"/>
    <lineage>
        <taxon>Bacteria</taxon>
        <taxon>Thermotogati</taxon>
        <taxon>Deinococcota</taxon>
        <taxon>Deinococci</taxon>
        <taxon>Deinococcales</taxon>
        <taxon>Deinococcaceae</taxon>
        <taxon>Deinococcus</taxon>
    </lineage>
</organism>
<dbReference type="HOGENOM" id="CLU_563512_0_0_0"/>
<dbReference type="InterPro" id="IPR011050">
    <property type="entry name" value="Pectin_lyase_fold/virulence"/>
</dbReference>
<evidence type="ECO:0000313" key="4">
    <source>
        <dbReference type="Proteomes" id="UP000008635"/>
    </source>
</evidence>
<reference evidence="3 4" key="1">
    <citation type="journal article" date="2011" name="Stand. Genomic Sci.">
        <title>Complete genome sequence of Deinococcus maricopensis type strain (LB-34).</title>
        <authorList>
            <person name="Pukall R."/>
            <person name="Zeytun A."/>
            <person name="Lucas S."/>
            <person name="Lapidus A."/>
            <person name="Hammon N."/>
            <person name="Deshpande S."/>
            <person name="Nolan M."/>
            <person name="Cheng J.F."/>
            <person name="Pitluck S."/>
            <person name="Liolios K."/>
            <person name="Pagani I."/>
            <person name="Mikhailova N."/>
            <person name="Ivanova N."/>
            <person name="Mavromatis K."/>
            <person name="Pati A."/>
            <person name="Tapia R."/>
            <person name="Han C."/>
            <person name="Goodwin L."/>
            <person name="Chen A."/>
            <person name="Palaniappan K."/>
            <person name="Land M."/>
            <person name="Hauser L."/>
            <person name="Chang Y.J."/>
            <person name="Jeffries C.D."/>
            <person name="Brambilla E.M."/>
            <person name="Rohde M."/>
            <person name="Goker M."/>
            <person name="Detter J.C."/>
            <person name="Woyke T."/>
            <person name="Bristow J."/>
            <person name="Eisen J.A."/>
            <person name="Markowitz V."/>
            <person name="Hugenholtz P."/>
            <person name="Kyrpides N.C."/>
            <person name="Klenk H.P."/>
        </authorList>
    </citation>
    <scope>NUCLEOTIDE SEQUENCE [LARGE SCALE GENOMIC DNA]</scope>
    <source>
        <strain evidence="4">DSM 21211 / LMG 22137 / NRRL B-23946 / LB-34</strain>
    </source>
</reference>
<proteinExistence type="predicted"/>
<name>E8U3F3_DEIML</name>
<dbReference type="Pfam" id="PF05048">
    <property type="entry name" value="NosD"/>
    <property type="match status" value="1"/>
</dbReference>
<sequence length="484" mass="50781" precursor="true">MTSIAPDRAAPAARTTLAVVTTTALLSVGLVTAPHVDPPAHPSLAALASLAAPARTAPVNVRDYGARGDGTTDDTAALNRAAQAAAGRRDLLFPPGTYLTRGPVHLQNYHDQAILGDGATLKAGRGYARGNLDGMLHLTRPVNVTVRGLRIVGERDPRADPYHVNIDGVRVMNGRNVTVVGVTVVQAPTNGVAFIDCDGVTTRQSTFQSAGGAGGWASRTTNQRWQNNAFVGFGAPNGNPSGGLGLFATLGEYFLAEGNSFKNLANTATKTEGLSHVTYRANTVDVFGKDGIKIMPYGPTVTSVRDALIEGNTVRHRQPWAPDGSAYILLHSVIGAKVLNNTIEGSGGTPPVYEEDAIRVNAWAGGPGARDVLIEGNQARGTRRGLRIESDGIIVRNNTVMGAAPWARSGLIVGGHGLTVSGNTFDGPVIGVLIERGITRTRIDRNRFAHVGTGVYANENNTDTVVTQNQFADVETPVVGRVSQ</sequence>
<dbReference type="PANTHER" id="PTHR31339">
    <property type="entry name" value="PECTIN LYASE-RELATED"/>
    <property type="match status" value="1"/>
</dbReference>
<dbReference type="STRING" id="709986.Deima_0160"/>
<dbReference type="Pfam" id="PF12708">
    <property type="entry name" value="Pect-lyase_RHGA_epim"/>
    <property type="match status" value="1"/>
</dbReference>
<dbReference type="SUPFAM" id="SSF51126">
    <property type="entry name" value="Pectin lyase-like"/>
    <property type="match status" value="1"/>
</dbReference>
<accession>E8U3F3</accession>
<dbReference type="AlphaFoldDB" id="E8U3F3"/>
<dbReference type="Proteomes" id="UP000008635">
    <property type="component" value="Chromosome"/>
</dbReference>
<dbReference type="InterPro" id="IPR007742">
    <property type="entry name" value="NosD_dom"/>
</dbReference>
<keyword evidence="4" id="KW-1185">Reference proteome</keyword>
<dbReference type="Gene3D" id="2.160.20.10">
    <property type="entry name" value="Single-stranded right-handed beta-helix, Pectin lyase-like"/>
    <property type="match status" value="2"/>
</dbReference>
<dbReference type="SMART" id="SM00710">
    <property type="entry name" value="PbH1"/>
    <property type="match status" value="7"/>
</dbReference>
<dbReference type="EMBL" id="CP002454">
    <property type="protein sequence ID" value="ADV65824.1"/>
    <property type="molecule type" value="Genomic_DNA"/>
</dbReference>
<evidence type="ECO:0008006" key="5">
    <source>
        <dbReference type="Google" id="ProtNLM"/>
    </source>
</evidence>
<evidence type="ECO:0000259" key="1">
    <source>
        <dbReference type="Pfam" id="PF05048"/>
    </source>
</evidence>
<dbReference type="OrthoDB" id="57822at2"/>
<dbReference type="KEGG" id="dmr:Deima_0160"/>
<dbReference type="InterPro" id="IPR006626">
    <property type="entry name" value="PbH1"/>
</dbReference>